<evidence type="ECO:0000313" key="1">
    <source>
        <dbReference type="EMBL" id="MBA0681710.1"/>
    </source>
</evidence>
<proteinExistence type="predicted"/>
<dbReference type="Proteomes" id="UP000593577">
    <property type="component" value="Unassembled WGS sequence"/>
</dbReference>
<name>A0A7J8X3M6_GOSAI</name>
<accession>A0A7J8X3M6</accession>
<dbReference type="AlphaFoldDB" id="A0A7J8X3M6"/>
<sequence>MMENYFYAKGITDYTVKVNTASIFLLILCFYGGEAGPQIKGIVRLGRGKSSNVN</sequence>
<keyword evidence="2" id="KW-1185">Reference proteome</keyword>
<reference evidence="1 2" key="1">
    <citation type="journal article" date="2019" name="Genome Biol. Evol.">
        <title>Insights into the evolution of the New World diploid cottons (Gossypium, subgenus Houzingenia) based on genome sequencing.</title>
        <authorList>
            <person name="Grover C.E."/>
            <person name="Arick M.A. 2nd"/>
            <person name="Thrash A."/>
            <person name="Conover J.L."/>
            <person name="Sanders W.S."/>
            <person name="Peterson D.G."/>
            <person name="Frelichowski J.E."/>
            <person name="Scheffler J.A."/>
            <person name="Scheffler B.E."/>
            <person name="Wendel J.F."/>
        </authorList>
    </citation>
    <scope>NUCLEOTIDE SEQUENCE [LARGE SCALE GENOMIC DNA]</scope>
    <source>
        <strain evidence="1">185</strain>
        <tissue evidence="1">Leaf</tissue>
    </source>
</reference>
<evidence type="ECO:0000313" key="2">
    <source>
        <dbReference type="Proteomes" id="UP000593577"/>
    </source>
</evidence>
<dbReference type="EMBL" id="JABFAA010000005">
    <property type="protein sequence ID" value="MBA0681710.1"/>
    <property type="molecule type" value="Genomic_DNA"/>
</dbReference>
<comment type="caution">
    <text evidence="1">The sequence shown here is derived from an EMBL/GenBank/DDBJ whole genome shotgun (WGS) entry which is preliminary data.</text>
</comment>
<gene>
    <name evidence="1" type="ORF">Goari_023493</name>
</gene>
<organism evidence="1 2">
    <name type="scientific">Gossypium aridum</name>
    <name type="common">American cotton</name>
    <name type="synonym">Erioxylum aridum</name>
    <dbReference type="NCBI Taxonomy" id="34290"/>
    <lineage>
        <taxon>Eukaryota</taxon>
        <taxon>Viridiplantae</taxon>
        <taxon>Streptophyta</taxon>
        <taxon>Embryophyta</taxon>
        <taxon>Tracheophyta</taxon>
        <taxon>Spermatophyta</taxon>
        <taxon>Magnoliopsida</taxon>
        <taxon>eudicotyledons</taxon>
        <taxon>Gunneridae</taxon>
        <taxon>Pentapetalae</taxon>
        <taxon>rosids</taxon>
        <taxon>malvids</taxon>
        <taxon>Malvales</taxon>
        <taxon>Malvaceae</taxon>
        <taxon>Malvoideae</taxon>
        <taxon>Gossypium</taxon>
    </lineage>
</organism>
<protein>
    <submittedName>
        <fullName evidence="1">Uncharacterized protein</fullName>
    </submittedName>
</protein>